<dbReference type="SMART" id="SM00360">
    <property type="entry name" value="RRM"/>
    <property type="match status" value="1"/>
</dbReference>
<keyword evidence="4" id="KW-0508">mRNA splicing</keyword>
<dbReference type="Gene3D" id="3.30.70.330">
    <property type="match status" value="1"/>
</dbReference>
<accession>A0A6P5Z5N7</accession>
<evidence type="ECO:0000313" key="8">
    <source>
        <dbReference type="Proteomes" id="UP000515121"/>
    </source>
</evidence>
<dbReference type="GO" id="GO:0003723">
    <property type="term" value="F:RNA binding"/>
    <property type="evidence" value="ECO:0007669"/>
    <property type="project" value="UniProtKB-UniRule"/>
</dbReference>
<dbReference type="GeneID" id="111297428"/>
<keyword evidence="2" id="KW-0507">mRNA processing</keyword>
<dbReference type="PANTHER" id="PTHR48028">
    <property type="entry name" value="GLYCINE-RICH RNA-BINDING PROTEIN RZ1A"/>
    <property type="match status" value="1"/>
</dbReference>
<dbReference type="GO" id="GO:0006397">
    <property type="term" value="P:mRNA processing"/>
    <property type="evidence" value="ECO:0007669"/>
    <property type="project" value="UniProtKB-KW"/>
</dbReference>
<dbReference type="Pfam" id="PF00076">
    <property type="entry name" value="RRM_1"/>
    <property type="match status" value="1"/>
</dbReference>
<keyword evidence="5" id="KW-0539">Nucleus</keyword>
<dbReference type="KEGG" id="dzi:111297428"/>
<dbReference type="Proteomes" id="UP000515121">
    <property type="component" value="Unplaced"/>
</dbReference>
<comment type="subcellular location">
    <subcellularLocation>
        <location evidence="1">Nucleus</location>
    </subcellularLocation>
</comment>
<keyword evidence="8" id="KW-1185">Reference proteome</keyword>
<name>A0A6P5Z5N7_DURZI</name>
<protein>
    <submittedName>
        <fullName evidence="9">Serine/arginine-rich splicing factor 2-like</fullName>
    </submittedName>
</protein>
<dbReference type="SUPFAM" id="SSF54928">
    <property type="entry name" value="RNA-binding domain, RBD"/>
    <property type="match status" value="1"/>
</dbReference>
<evidence type="ECO:0000259" key="7">
    <source>
        <dbReference type="PROSITE" id="PS50102"/>
    </source>
</evidence>
<reference evidence="9" key="1">
    <citation type="submission" date="2025-08" db="UniProtKB">
        <authorList>
            <consortium name="RefSeq"/>
        </authorList>
    </citation>
    <scope>IDENTIFICATION</scope>
    <source>
        <tissue evidence="9">Fruit stalk</tissue>
    </source>
</reference>
<evidence type="ECO:0000313" key="9">
    <source>
        <dbReference type="RefSeq" id="XP_022747900.1"/>
    </source>
</evidence>
<gene>
    <name evidence="9" type="primary">LOC111297428</name>
</gene>
<evidence type="ECO:0000256" key="4">
    <source>
        <dbReference type="ARBA" id="ARBA00023187"/>
    </source>
</evidence>
<dbReference type="PANTHER" id="PTHR48028:SF4">
    <property type="entry name" value="SC35-LIKE SPLICING FACTOR"/>
    <property type="match status" value="1"/>
</dbReference>
<dbReference type="InterPro" id="IPR000504">
    <property type="entry name" value="RRM_dom"/>
</dbReference>
<proteinExistence type="predicted"/>
<evidence type="ECO:0000256" key="5">
    <source>
        <dbReference type="ARBA" id="ARBA00023242"/>
    </source>
</evidence>
<evidence type="ECO:0000256" key="1">
    <source>
        <dbReference type="ARBA" id="ARBA00004123"/>
    </source>
</evidence>
<evidence type="ECO:0000256" key="2">
    <source>
        <dbReference type="ARBA" id="ARBA00022664"/>
    </source>
</evidence>
<dbReference type="InterPro" id="IPR012677">
    <property type="entry name" value="Nucleotide-bd_a/b_plait_sf"/>
</dbReference>
<dbReference type="RefSeq" id="XP_022747900.1">
    <property type="nucleotide sequence ID" value="XM_022892165.1"/>
</dbReference>
<dbReference type="InterPro" id="IPR035979">
    <property type="entry name" value="RBD_domain_sf"/>
</dbReference>
<feature type="domain" description="RRM" evidence="7">
    <location>
        <begin position="1"/>
        <end position="72"/>
    </location>
</feature>
<evidence type="ECO:0000256" key="3">
    <source>
        <dbReference type="ARBA" id="ARBA00022884"/>
    </source>
</evidence>
<evidence type="ECO:0000256" key="6">
    <source>
        <dbReference type="PROSITE-ProRule" id="PRU00176"/>
    </source>
</evidence>
<dbReference type="AlphaFoldDB" id="A0A6P5Z5N7"/>
<sequence>MHPQSKDVDLWDLIKKPGTIMDFYIPVYRRRSRRSRFGFVRFKDMREALNVIRASDGIVWKGWNLKVSLAKYKRQFSGKMSSNFWRRKDHRRVDYHHQSYVGKGKT</sequence>
<dbReference type="GO" id="GO:0008380">
    <property type="term" value="P:RNA splicing"/>
    <property type="evidence" value="ECO:0007669"/>
    <property type="project" value="UniProtKB-KW"/>
</dbReference>
<dbReference type="GO" id="GO:0005634">
    <property type="term" value="C:nucleus"/>
    <property type="evidence" value="ECO:0007669"/>
    <property type="project" value="UniProtKB-SubCell"/>
</dbReference>
<organism evidence="8 9">
    <name type="scientific">Durio zibethinus</name>
    <name type="common">Durian</name>
    <dbReference type="NCBI Taxonomy" id="66656"/>
    <lineage>
        <taxon>Eukaryota</taxon>
        <taxon>Viridiplantae</taxon>
        <taxon>Streptophyta</taxon>
        <taxon>Embryophyta</taxon>
        <taxon>Tracheophyta</taxon>
        <taxon>Spermatophyta</taxon>
        <taxon>Magnoliopsida</taxon>
        <taxon>eudicotyledons</taxon>
        <taxon>Gunneridae</taxon>
        <taxon>Pentapetalae</taxon>
        <taxon>rosids</taxon>
        <taxon>malvids</taxon>
        <taxon>Malvales</taxon>
        <taxon>Malvaceae</taxon>
        <taxon>Helicteroideae</taxon>
        <taxon>Durio</taxon>
    </lineage>
</organism>
<dbReference type="InterPro" id="IPR051106">
    <property type="entry name" value="RNA-bind/splicing_reg"/>
</dbReference>
<keyword evidence="3 6" id="KW-0694">RNA-binding</keyword>
<dbReference type="PROSITE" id="PS50102">
    <property type="entry name" value="RRM"/>
    <property type="match status" value="1"/>
</dbReference>